<feature type="transmembrane region" description="Helical" evidence="1">
    <location>
        <begin position="399"/>
        <end position="415"/>
    </location>
</feature>
<keyword evidence="1" id="KW-1133">Transmembrane helix</keyword>
<sequence>MLVLFSSTTIAQESELKGQIEQFMKESLEEYQIPGASLAIVQGEKVIFQENWGKQSNGKEITNNTLFTIGSISKPITSLAIMKLVEEGKIDLDTSIHSYLPSFHYDKGNAKNEITIRHLLSHTSGISSYEGLKVADQKLRGKDAIKKATEMLNGVKLNKDPGRMHQYSAANYLLLGRVIEEVSKTSYAQYMENEIFTELRMDHSVSDFKKAIKLGYEPGYQAWFGKPIKSSNHFDDSGSPYGYIASTSSDMIQFISFILGKQNFLGQKYFTEYTSPQIHRKEVFYYGLGWRISTKEDDSYLFHGGETPDSRAELFIHPSKQYGFILLTNKNNVSDVMHTTYIKEGIRSIIEKNSAPKIISADHKLQWITLFFVIITLFFSLVLLFHLMKQKTITLRHRLIGCIYLVVGLSIIPTLESVFNTPWRTITMYGSDIAILTRCFITICILVSLFIFYQEYKIRSIMNKNMKSFFKK</sequence>
<dbReference type="AlphaFoldDB" id="A0A160IM96"/>
<feature type="transmembrane region" description="Helical" evidence="1">
    <location>
        <begin position="367"/>
        <end position="387"/>
    </location>
</feature>
<evidence type="ECO:0000313" key="3">
    <source>
        <dbReference type="EMBL" id="ANC77383.1"/>
    </source>
</evidence>
<dbReference type="InterPro" id="IPR050491">
    <property type="entry name" value="AmpC-like"/>
</dbReference>
<proteinExistence type="predicted"/>
<dbReference type="KEGG" id="fpn:ABE65_011450"/>
<keyword evidence="1" id="KW-0472">Membrane</keyword>
<evidence type="ECO:0000313" key="4">
    <source>
        <dbReference type="Proteomes" id="UP000076623"/>
    </source>
</evidence>
<organism evidence="3 4">
    <name type="scientific">Fictibacillus phosphorivorans</name>
    <dbReference type="NCBI Taxonomy" id="1221500"/>
    <lineage>
        <taxon>Bacteria</taxon>
        <taxon>Bacillati</taxon>
        <taxon>Bacillota</taxon>
        <taxon>Bacilli</taxon>
        <taxon>Bacillales</taxon>
        <taxon>Fictibacillaceae</taxon>
        <taxon>Fictibacillus</taxon>
    </lineage>
</organism>
<accession>A0A160IM96</accession>
<evidence type="ECO:0000256" key="1">
    <source>
        <dbReference type="SAM" id="Phobius"/>
    </source>
</evidence>
<dbReference type="PANTHER" id="PTHR46825">
    <property type="entry name" value="D-ALANYL-D-ALANINE-CARBOXYPEPTIDASE/ENDOPEPTIDASE AMPH"/>
    <property type="match status" value="1"/>
</dbReference>
<keyword evidence="4" id="KW-1185">Reference proteome</keyword>
<dbReference type="InterPro" id="IPR001466">
    <property type="entry name" value="Beta-lactam-related"/>
</dbReference>
<dbReference type="PANTHER" id="PTHR46825:SF9">
    <property type="entry name" value="BETA-LACTAMASE-RELATED DOMAIN-CONTAINING PROTEIN"/>
    <property type="match status" value="1"/>
</dbReference>
<feature type="transmembrane region" description="Helical" evidence="1">
    <location>
        <begin position="435"/>
        <end position="453"/>
    </location>
</feature>
<gene>
    <name evidence="3" type="ORF">ABE65_011450</name>
</gene>
<dbReference type="EMBL" id="CP015378">
    <property type="protein sequence ID" value="ANC77383.1"/>
    <property type="molecule type" value="Genomic_DNA"/>
</dbReference>
<name>A0A160IM96_9BACL</name>
<dbReference type="STRING" id="1221500.ABE65_011450"/>
<dbReference type="Gene3D" id="3.40.710.10">
    <property type="entry name" value="DD-peptidase/beta-lactamase superfamily"/>
    <property type="match status" value="1"/>
</dbReference>
<protein>
    <recommendedName>
        <fullName evidence="2">Beta-lactamase-related domain-containing protein</fullName>
    </recommendedName>
</protein>
<reference evidence="3 4" key="1">
    <citation type="submission" date="2016-04" db="EMBL/GenBank/DDBJ databases">
        <title>Complete genome sequence of Fictibacillus phosphorivorans G25-29, a strain toxic to nematodes.</title>
        <authorList>
            <person name="Zheng Z."/>
        </authorList>
    </citation>
    <scope>NUCLEOTIDE SEQUENCE [LARGE SCALE GENOMIC DNA]</scope>
    <source>
        <strain evidence="3 4">G25-29</strain>
    </source>
</reference>
<feature type="domain" description="Beta-lactamase-related" evidence="2">
    <location>
        <begin position="21"/>
        <end position="343"/>
    </location>
</feature>
<dbReference type="Pfam" id="PF00144">
    <property type="entry name" value="Beta-lactamase"/>
    <property type="match status" value="1"/>
</dbReference>
<dbReference type="Proteomes" id="UP000076623">
    <property type="component" value="Chromosome"/>
</dbReference>
<dbReference type="SUPFAM" id="SSF56601">
    <property type="entry name" value="beta-lactamase/transpeptidase-like"/>
    <property type="match status" value="1"/>
</dbReference>
<dbReference type="InterPro" id="IPR012338">
    <property type="entry name" value="Beta-lactam/transpept-like"/>
</dbReference>
<keyword evidence="1" id="KW-0812">Transmembrane</keyword>
<evidence type="ECO:0000259" key="2">
    <source>
        <dbReference type="Pfam" id="PF00144"/>
    </source>
</evidence>